<reference evidence="12" key="1">
    <citation type="journal article" date="2022" name="Arch. Virol.">
        <title>Identification of a novel vitivirus from pineapple in Reunion Island.</title>
        <authorList>
            <person name="Masse D."/>
            <person name="Filloux D."/>
            <person name="Candresse T."/>
            <person name="Massart S."/>
            <person name="Marais A."/>
            <person name="Verdin E."/>
            <person name="Cassam N."/>
            <person name="Fernandez E."/>
            <person name="Roumagnac P."/>
            <person name="Teycheney P.Y."/>
            <person name="Lefeuvre P."/>
            <person name="Lett J.M."/>
        </authorList>
    </citation>
    <scope>NUCLEOTIDE SEQUENCE</scope>
    <source>
        <strain evidence="12">16-1</strain>
    </source>
</reference>
<evidence type="ECO:0000259" key="9">
    <source>
        <dbReference type="PROSITE" id="PS50507"/>
    </source>
</evidence>
<dbReference type="GO" id="GO:0003723">
    <property type="term" value="F:RNA binding"/>
    <property type="evidence" value="ECO:0007669"/>
    <property type="project" value="InterPro"/>
</dbReference>
<dbReference type="SUPFAM" id="SSF56672">
    <property type="entry name" value="DNA/RNA polymerases"/>
    <property type="match status" value="1"/>
</dbReference>
<dbReference type="PROSITE" id="PS50507">
    <property type="entry name" value="RDRP_SSRNA_POS"/>
    <property type="match status" value="1"/>
</dbReference>
<dbReference type="InterPro" id="IPR027351">
    <property type="entry name" value="(+)RNA_virus_helicase_core_dom"/>
</dbReference>
<keyword evidence="3" id="KW-0548">Nucleotidyltransferase</keyword>
<evidence type="ECO:0000256" key="7">
    <source>
        <dbReference type="ARBA" id="ARBA00022953"/>
    </source>
</evidence>
<dbReference type="Proteomes" id="UP001264176">
    <property type="component" value="Segment"/>
</dbReference>
<evidence type="ECO:0000313" key="13">
    <source>
        <dbReference type="Proteomes" id="UP001264176"/>
    </source>
</evidence>
<keyword evidence="4" id="KW-0547">Nucleotide-binding</keyword>
<dbReference type="Pfam" id="PF01443">
    <property type="entry name" value="Viral_helicase1"/>
    <property type="match status" value="1"/>
</dbReference>
<dbReference type="EMBL" id="OM141115">
    <property type="protein sequence ID" value="UUB84586.1"/>
    <property type="molecule type" value="Genomic_RNA"/>
</dbReference>
<keyword evidence="2" id="KW-0808">Transferase</keyword>
<dbReference type="PROSITE" id="PS51743">
    <property type="entry name" value="ALPHAVIRUS_MT"/>
    <property type="match status" value="1"/>
</dbReference>
<accession>A0AAE9SQQ7</accession>
<evidence type="ECO:0000256" key="5">
    <source>
        <dbReference type="ARBA" id="ARBA00022801"/>
    </source>
</evidence>
<dbReference type="Gene3D" id="3.40.50.300">
    <property type="entry name" value="P-loop containing nucleotide triphosphate hydrolases"/>
    <property type="match status" value="1"/>
</dbReference>
<proteinExistence type="predicted"/>
<dbReference type="Pfam" id="PF01660">
    <property type="entry name" value="Vmethyltransf"/>
    <property type="match status" value="1"/>
</dbReference>
<dbReference type="GO" id="GO:0016556">
    <property type="term" value="P:mRNA modification"/>
    <property type="evidence" value="ECO:0007669"/>
    <property type="project" value="InterPro"/>
</dbReference>
<dbReference type="SUPFAM" id="SSF52540">
    <property type="entry name" value="P-loop containing nucleoside triphosphate hydrolases"/>
    <property type="match status" value="1"/>
</dbReference>
<feature type="region of interest" description="Disordered" evidence="8">
    <location>
        <begin position="1090"/>
        <end position="1116"/>
    </location>
</feature>
<dbReference type="InterPro" id="IPR001788">
    <property type="entry name" value="RNA-dep_RNA_pol_alsuvir"/>
</dbReference>
<dbReference type="InterPro" id="IPR043502">
    <property type="entry name" value="DNA/RNA_pol_sf"/>
</dbReference>
<keyword evidence="6" id="KW-0067">ATP-binding</keyword>
<name>A0AAE9SQQ7_9VIRU</name>
<evidence type="ECO:0000256" key="6">
    <source>
        <dbReference type="ARBA" id="ARBA00022840"/>
    </source>
</evidence>
<feature type="domain" description="RdRp catalytic" evidence="9">
    <location>
        <begin position="1300"/>
        <end position="1407"/>
    </location>
</feature>
<keyword evidence="13" id="KW-1185">Reference proteome</keyword>
<dbReference type="GO" id="GO:0005524">
    <property type="term" value="F:ATP binding"/>
    <property type="evidence" value="ECO:0007669"/>
    <property type="project" value="UniProtKB-KW"/>
</dbReference>
<evidence type="ECO:0000256" key="2">
    <source>
        <dbReference type="ARBA" id="ARBA00022679"/>
    </source>
</evidence>
<dbReference type="GO" id="GO:0006351">
    <property type="term" value="P:DNA-templated transcription"/>
    <property type="evidence" value="ECO:0007669"/>
    <property type="project" value="InterPro"/>
</dbReference>
<dbReference type="InterPro" id="IPR002588">
    <property type="entry name" value="Alphavirus-like_MT_dom"/>
</dbReference>
<dbReference type="CDD" id="cd23245">
    <property type="entry name" value="Betaflexiviridae_RdRp"/>
    <property type="match status" value="1"/>
</dbReference>
<keyword evidence="1" id="KW-0696">RNA-directed RNA polymerase</keyword>
<dbReference type="GO" id="GO:0003968">
    <property type="term" value="F:RNA-directed RNA polymerase activity"/>
    <property type="evidence" value="ECO:0007669"/>
    <property type="project" value="UniProtKB-KW"/>
</dbReference>
<dbReference type="GO" id="GO:0039694">
    <property type="term" value="P:viral RNA genome replication"/>
    <property type="evidence" value="ECO:0007669"/>
    <property type="project" value="InterPro"/>
</dbReference>
<evidence type="ECO:0000256" key="1">
    <source>
        <dbReference type="ARBA" id="ARBA00022484"/>
    </source>
</evidence>
<evidence type="ECO:0000256" key="4">
    <source>
        <dbReference type="ARBA" id="ARBA00022741"/>
    </source>
</evidence>
<evidence type="ECO:0000259" key="11">
    <source>
        <dbReference type="PROSITE" id="PS51743"/>
    </source>
</evidence>
<evidence type="ECO:0000259" key="10">
    <source>
        <dbReference type="PROSITE" id="PS51657"/>
    </source>
</evidence>
<dbReference type="InterPro" id="IPR007094">
    <property type="entry name" value="RNA-dir_pol_PSvirus"/>
</dbReference>
<evidence type="ECO:0000256" key="8">
    <source>
        <dbReference type="SAM" id="MobiDB-lite"/>
    </source>
</evidence>
<feature type="domain" description="(+)RNA virus helicase C-terminal" evidence="10">
    <location>
        <begin position="695"/>
        <end position="1017"/>
    </location>
</feature>
<dbReference type="GO" id="GO:0006396">
    <property type="term" value="P:RNA processing"/>
    <property type="evidence" value="ECO:0007669"/>
    <property type="project" value="InterPro"/>
</dbReference>
<sequence>MESQRSSASNLLSCSGSQVGEEIKELKLLALKECEVQADGHFDYYMSEELRDFLAEHGVYTSVHSFRAHPHPFSKTVENHILFNIFKNYLSKRNCFISIKEDKMRRVTVSRKPGKEDQTMNFVYNRLIHAKDGLRYLQAHKNLSFNCNGWEEQMINTDRIFIHDEVHYWSLREMQEFLSTLTTQDVIYSIIYPVELHQNLSSSLYPEAYNFTVQGEMFHWFPDGKTNGAYVQPINPWLLTTSKTEDSKGRGWTITKVDTIGAHHVFYCKLGGLITEDTYFYDQFSLVHPQVIGGPNCKHVWSIRKKYLGKMITYLSCLKKPDTVSAISKIRQLTNSTAHRHELEISALFTHYLQNTNYFTKMEQVKFKDLMVDAFASICPEWVQMEYFKSWFDSKAMNRLLGALELTKIQIDRFYRPMVLPQDHFSTFKRFIESSGPLNTGVEMGNIGIYNLADRESAPYDNYTIELRGYTGTRKHGISKSWWTYLRRCSHGNPQEVEITHVEFLLIYDPSKYMRHFWIRINRLRVRLGKAITTGPTDPIERMRMGLIDEETCLTILDLPEVPKKGADENRPVNIHRQLSSSSLESYEDCVPTDEAMMNTISTNLSGMCVLKCFSEHMNLQPATILALLSSSDKTLVEHLNQTGVTMLGLIKMATHLKIGALIRSGEGALDMPGDNPIKLRLTEDHAQLDSSIYPGANSLEEVLGLEELASKMEYAYSSEDMLALHHSYRQGTSGIMEHKDKMKSLLEAHKPNIYTILGFAGSGKSAYMQMVLPLLHGNHLVISPRKNLAEDWKKKVGTKKNVTVETLEVALKNKGNYDTIILDEVTLFPNGYIELLVTHKEINNLVLIGDPLQTGYYNKNDNILLANSGAILTKLRGSCTYGLFSNRLPKNQNLFKIDCQGNGGIGPYIQKVTTIDIKIPTIVMSREAKLKNPGQNYTIGETQGLTFEKVNILLDDDANLIEDEGWMVALTRAKVTINICENKGFTGLRPQASQLIKLAATGMEINRNLLENLLPKNLHAKVLYKQRRFKSEVDYEERLSADYHLRCMLELMDCVDPQELEPEEPEVQEPQMKTHLPLNVRTNEIYGSTLGAKEDREKRTRQGSSDQIFDGQNADEYSPGSMSAASYYLQHKSTDDITFWMTIKKRLRFSDRSSNMRKYIKSLPTGAQLFKIWKQTYGLEKQPLPELDRYQREFMEKRAAKSKELLEKHSYRSDIDWPIHELVVFLKNQTCTKLEKRGIPAKAGQSIACFSHVVLCKFGAQLRRTEDALRRQLEPSTMIYSQKNYDDLDKWCKDYVHTKIGTDSDYEAFDSSQDELILAFEVHVLRFFDWPEQLILDYVDLKTSMGCKLGALAVMRFSGEFGTFFFNTICNMLYTCLRYKINRYTPIAYAGDDMYAPGKLELNHRREDLIKKFRLKAKVRVSDDPLFCGWRMTPYGIVKDPSLVLDRWKIAEGKNTLHDCLVNYTLEASYGYKLGDYISDIRIDLDAQQELIRKIICIKDKLPPEVRRIFESNE</sequence>
<evidence type="ECO:0000256" key="3">
    <source>
        <dbReference type="ARBA" id="ARBA00022695"/>
    </source>
</evidence>
<keyword evidence="7" id="KW-0693">Viral RNA replication</keyword>
<dbReference type="GO" id="GO:0016787">
    <property type="term" value="F:hydrolase activity"/>
    <property type="evidence" value="ECO:0007669"/>
    <property type="project" value="UniProtKB-KW"/>
</dbReference>
<dbReference type="InterPro" id="IPR027417">
    <property type="entry name" value="P-loop_NTPase"/>
</dbReference>
<dbReference type="Pfam" id="PF00978">
    <property type="entry name" value="RdRP_2"/>
    <property type="match status" value="1"/>
</dbReference>
<protein>
    <submittedName>
        <fullName evidence="12">Replicase</fullName>
    </submittedName>
</protein>
<dbReference type="GO" id="GO:0008174">
    <property type="term" value="F:mRNA methyltransferase activity"/>
    <property type="evidence" value="ECO:0007669"/>
    <property type="project" value="UniProtKB-UniRule"/>
</dbReference>
<organism evidence="12 13">
    <name type="scientific">Pineapple vitivirus A</name>
    <dbReference type="NCBI Taxonomy" id="2967992"/>
    <lineage>
        <taxon>Viruses</taxon>
        <taxon>Riboviria</taxon>
        <taxon>Orthornavirae</taxon>
        <taxon>Kitrinoviricota</taxon>
        <taxon>Alsuviricetes</taxon>
        <taxon>Tymovirales</taxon>
        <taxon>Betaflexiviridae</taxon>
        <taxon>Trivirinae</taxon>
        <taxon>Vitivirus</taxon>
        <taxon>Vitivirus ananasae</taxon>
    </lineage>
</organism>
<keyword evidence="5" id="KW-0378">Hydrolase</keyword>
<evidence type="ECO:0000313" key="12">
    <source>
        <dbReference type="EMBL" id="UUB84586.1"/>
    </source>
</evidence>
<feature type="domain" description="Alphavirus-like MT" evidence="11">
    <location>
        <begin position="62"/>
        <end position="238"/>
    </location>
</feature>
<dbReference type="PROSITE" id="PS51657">
    <property type="entry name" value="PSRV_HELICASE"/>
    <property type="match status" value="1"/>
</dbReference>